<dbReference type="InterPro" id="IPR018062">
    <property type="entry name" value="HTH_AraC-typ_CS"/>
</dbReference>
<dbReference type="InterPro" id="IPR009057">
    <property type="entry name" value="Homeodomain-like_sf"/>
</dbReference>
<dbReference type="SUPFAM" id="SSF46689">
    <property type="entry name" value="Homeodomain-like"/>
    <property type="match status" value="2"/>
</dbReference>
<reference evidence="5" key="1">
    <citation type="submission" date="2022-06" db="EMBL/GenBank/DDBJ databases">
        <title>A novel DMS-producing enzyme.</title>
        <authorList>
            <person name="Zhang Y."/>
        </authorList>
    </citation>
    <scope>NUCLEOTIDE SEQUENCE</scope>
    <source>
        <strain evidence="5">RT37</strain>
    </source>
</reference>
<keyword evidence="3" id="KW-0804">Transcription</keyword>
<dbReference type="Pfam" id="PF01965">
    <property type="entry name" value="DJ-1_PfpI"/>
    <property type="match status" value="1"/>
</dbReference>
<dbReference type="InterPro" id="IPR018060">
    <property type="entry name" value="HTH_AraC"/>
</dbReference>
<evidence type="ECO:0000259" key="4">
    <source>
        <dbReference type="PROSITE" id="PS01124"/>
    </source>
</evidence>
<name>A0AAU7KNF3_9GAMM</name>
<dbReference type="PANTHER" id="PTHR43130">
    <property type="entry name" value="ARAC-FAMILY TRANSCRIPTIONAL REGULATOR"/>
    <property type="match status" value="1"/>
</dbReference>
<dbReference type="Gene3D" id="1.10.10.60">
    <property type="entry name" value="Homeodomain-like"/>
    <property type="match status" value="1"/>
</dbReference>
<evidence type="ECO:0000313" key="5">
    <source>
        <dbReference type="EMBL" id="XBO73114.1"/>
    </source>
</evidence>
<proteinExistence type="predicted"/>
<feature type="domain" description="HTH araC/xylS-type" evidence="4">
    <location>
        <begin position="224"/>
        <end position="322"/>
    </location>
</feature>
<evidence type="ECO:0000256" key="1">
    <source>
        <dbReference type="ARBA" id="ARBA00023015"/>
    </source>
</evidence>
<dbReference type="AlphaFoldDB" id="A0AAU7KNF3"/>
<organism evidence="5">
    <name type="scientific">Halomonas sp. RT37</name>
    <dbReference type="NCBI Taxonomy" id="2950872"/>
    <lineage>
        <taxon>Bacteria</taxon>
        <taxon>Pseudomonadati</taxon>
        <taxon>Pseudomonadota</taxon>
        <taxon>Gammaproteobacteria</taxon>
        <taxon>Oceanospirillales</taxon>
        <taxon>Halomonadaceae</taxon>
        <taxon>Halomonas</taxon>
    </lineage>
</organism>
<dbReference type="PROSITE" id="PS00041">
    <property type="entry name" value="HTH_ARAC_FAMILY_1"/>
    <property type="match status" value="1"/>
</dbReference>
<gene>
    <name evidence="5" type="ORF">NFG58_03960</name>
</gene>
<evidence type="ECO:0000256" key="3">
    <source>
        <dbReference type="ARBA" id="ARBA00023163"/>
    </source>
</evidence>
<protein>
    <submittedName>
        <fullName evidence="5">GlxA family transcriptional regulator</fullName>
    </submittedName>
</protein>
<dbReference type="InterPro" id="IPR029062">
    <property type="entry name" value="Class_I_gatase-like"/>
</dbReference>
<dbReference type="InterPro" id="IPR002818">
    <property type="entry name" value="DJ-1/PfpI"/>
</dbReference>
<dbReference type="GO" id="GO:0003700">
    <property type="term" value="F:DNA-binding transcription factor activity"/>
    <property type="evidence" value="ECO:0007669"/>
    <property type="project" value="InterPro"/>
</dbReference>
<dbReference type="PROSITE" id="PS01124">
    <property type="entry name" value="HTH_ARAC_FAMILY_2"/>
    <property type="match status" value="1"/>
</dbReference>
<dbReference type="SUPFAM" id="SSF52317">
    <property type="entry name" value="Class I glutamine amidotransferase-like"/>
    <property type="match status" value="1"/>
</dbReference>
<dbReference type="InterPro" id="IPR052158">
    <property type="entry name" value="INH-QAR"/>
</dbReference>
<dbReference type="PANTHER" id="PTHR43130:SF3">
    <property type="entry name" value="HTH-TYPE TRANSCRIPTIONAL REGULATOR RV1931C"/>
    <property type="match status" value="1"/>
</dbReference>
<dbReference type="EMBL" id="CP098827">
    <property type="protein sequence ID" value="XBO73114.1"/>
    <property type="molecule type" value="Genomic_DNA"/>
</dbReference>
<dbReference type="FunFam" id="1.10.10.60:FF:000090">
    <property type="entry name" value="Transcriptional regulator ArgR, AraC family"/>
    <property type="match status" value="1"/>
</dbReference>
<evidence type="ECO:0000256" key="2">
    <source>
        <dbReference type="ARBA" id="ARBA00023125"/>
    </source>
</evidence>
<sequence>MTMTLPSRPEGPQTVGFLLLEHFTLISLASAIEPLRMANQLSGQELYRWFTLSLDGAPLQASDGLTVTPDSSITVPLSLDMVVVCGGVAPTRHVHQGHVSWLKAQARHLKRFGSVCTGAWALARAGLLEGYEVSTHWECQAALQEAYPGIGLTSKLFAMDRDRFTCSGGTAPLDMMLTLIGRDHGRELAAGISDMFVCDRVRGEQDQQRVPLKHMLGTTQPRLQEIVALMENNLEEPIDLDELARYVSLSRRQLERLFQRNLHCSPSRYYMRLRLNRARQLLKQTSMSIIDIAAACGFVSTPHFSKCYRECFGLPPREERLGWSAFSPVVAGSTVSPLLAAAPDEPVSRALSALEEARGEPTYGSFKVLPK</sequence>
<keyword evidence="2" id="KW-0238">DNA-binding</keyword>
<dbReference type="Gene3D" id="3.40.50.880">
    <property type="match status" value="1"/>
</dbReference>
<accession>A0AAU7KNF3</accession>
<dbReference type="GO" id="GO:0043565">
    <property type="term" value="F:sequence-specific DNA binding"/>
    <property type="evidence" value="ECO:0007669"/>
    <property type="project" value="InterPro"/>
</dbReference>
<dbReference type="SMART" id="SM00342">
    <property type="entry name" value="HTH_ARAC"/>
    <property type="match status" value="1"/>
</dbReference>
<dbReference type="Pfam" id="PF12833">
    <property type="entry name" value="HTH_18"/>
    <property type="match status" value="1"/>
</dbReference>
<dbReference type="RefSeq" id="WP_045994991.1">
    <property type="nucleotide sequence ID" value="NZ_CP098827.1"/>
</dbReference>
<dbReference type="CDD" id="cd03136">
    <property type="entry name" value="GATase1_AraC_ArgR_like"/>
    <property type="match status" value="1"/>
</dbReference>
<keyword evidence="1" id="KW-0805">Transcription regulation</keyword>